<keyword evidence="2 5" id="KW-0812">Transmembrane</keyword>
<dbReference type="GO" id="GO:0005744">
    <property type="term" value="C:TIM23 mitochondrial import inner membrane translocase complex"/>
    <property type="evidence" value="ECO:0007669"/>
    <property type="project" value="TreeGrafter"/>
</dbReference>
<sequence>MAAKRSFNFDDPPSRSTQSHVLDADHNVAGSLPDFGAFGSIRFDSISPAIGIAQPDKKYTPMSRGTEYLFDDDEKERSFGEHIQYYCGTSYLSGMAIGGALGFFEGLRKGRLLPNPTPKLRQNAIVNAMGKRGPGLAANLAVMALMFTASERIALYSRDKDDVLNSVIAASATGFMFNCASGPRKCLVYTALGGAGMGLVALTGHAHTVLHRGKVNPFTA</sequence>
<reference evidence="6" key="1">
    <citation type="submission" date="2021-01" db="EMBL/GenBank/DDBJ databases">
        <authorList>
            <person name="Corre E."/>
            <person name="Pelletier E."/>
            <person name="Niang G."/>
            <person name="Scheremetjew M."/>
            <person name="Finn R."/>
            <person name="Kale V."/>
            <person name="Holt S."/>
            <person name="Cochrane G."/>
            <person name="Meng A."/>
            <person name="Brown T."/>
            <person name="Cohen L."/>
        </authorList>
    </citation>
    <scope>NUCLEOTIDE SEQUENCE</scope>
    <source>
        <strain evidence="6">CCAP979/52</strain>
    </source>
</reference>
<evidence type="ECO:0000256" key="3">
    <source>
        <dbReference type="ARBA" id="ARBA00022989"/>
    </source>
</evidence>
<gene>
    <name evidence="6" type="ORF">CCUR1050_LOCUS29081</name>
</gene>
<keyword evidence="4 5" id="KW-0472">Membrane</keyword>
<evidence type="ECO:0000256" key="5">
    <source>
        <dbReference type="SAM" id="Phobius"/>
    </source>
</evidence>
<dbReference type="AlphaFoldDB" id="A0A7S0QV96"/>
<keyword evidence="3 5" id="KW-1133">Transmembrane helix</keyword>
<comment type="subcellular location">
    <subcellularLocation>
        <location evidence="1">Membrane</location>
        <topology evidence="1">Multi-pass membrane protein</topology>
    </subcellularLocation>
</comment>
<dbReference type="EMBL" id="HBEZ01052992">
    <property type="protein sequence ID" value="CAD8655193.1"/>
    <property type="molecule type" value="Transcribed_RNA"/>
</dbReference>
<evidence type="ECO:0000313" key="6">
    <source>
        <dbReference type="EMBL" id="CAD8655193.1"/>
    </source>
</evidence>
<dbReference type="GO" id="GO:0030150">
    <property type="term" value="P:protein import into mitochondrial matrix"/>
    <property type="evidence" value="ECO:0007669"/>
    <property type="project" value="TreeGrafter"/>
</dbReference>
<dbReference type="GO" id="GO:0008320">
    <property type="term" value="F:protein transmembrane transporter activity"/>
    <property type="evidence" value="ECO:0007669"/>
    <property type="project" value="TreeGrafter"/>
</dbReference>
<evidence type="ECO:0008006" key="7">
    <source>
        <dbReference type="Google" id="ProtNLM"/>
    </source>
</evidence>
<protein>
    <recommendedName>
        <fullName evidence="7">Mitochondrial import inner membrane translocase subunit TIM23</fullName>
    </recommendedName>
</protein>
<dbReference type="InterPro" id="IPR045238">
    <property type="entry name" value="Tim23-like"/>
</dbReference>
<dbReference type="PANTHER" id="PTHR15371:SF0">
    <property type="entry name" value="SD19278P"/>
    <property type="match status" value="1"/>
</dbReference>
<accession>A0A7S0QV96</accession>
<evidence type="ECO:0000256" key="4">
    <source>
        <dbReference type="ARBA" id="ARBA00023136"/>
    </source>
</evidence>
<evidence type="ECO:0000256" key="2">
    <source>
        <dbReference type="ARBA" id="ARBA00022692"/>
    </source>
</evidence>
<feature type="transmembrane region" description="Helical" evidence="5">
    <location>
        <begin position="187"/>
        <end position="210"/>
    </location>
</feature>
<proteinExistence type="predicted"/>
<name>A0A7S0QV96_9CRYP</name>
<evidence type="ECO:0000256" key="1">
    <source>
        <dbReference type="ARBA" id="ARBA00004141"/>
    </source>
</evidence>
<dbReference type="Pfam" id="PF02466">
    <property type="entry name" value="Tim17"/>
    <property type="match status" value="1"/>
</dbReference>
<dbReference type="PANTHER" id="PTHR15371">
    <property type="entry name" value="TIM23"/>
    <property type="match status" value="1"/>
</dbReference>
<organism evidence="6">
    <name type="scientific">Cryptomonas curvata</name>
    <dbReference type="NCBI Taxonomy" id="233186"/>
    <lineage>
        <taxon>Eukaryota</taxon>
        <taxon>Cryptophyceae</taxon>
        <taxon>Cryptomonadales</taxon>
        <taxon>Cryptomonadaceae</taxon>
        <taxon>Cryptomonas</taxon>
    </lineage>
</organism>